<dbReference type="InterPro" id="IPR011759">
    <property type="entry name" value="Cyt_c_oxidase_su2_TM_dom"/>
</dbReference>
<gene>
    <name evidence="24" type="ORF">SAMN04488068_1713</name>
</gene>
<evidence type="ECO:0000256" key="18">
    <source>
        <dbReference type="RuleBase" id="RU004024"/>
    </source>
</evidence>
<dbReference type="Gene3D" id="1.10.760.10">
    <property type="entry name" value="Cytochrome c-like domain"/>
    <property type="match status" value="1"/>
</dbReference>
<dbReference type="AlphaFoldDB" id="A0A1M5N9Q1"/>
<keyword evidence="9 17" id="KW-0249">Electron transport</keyword>
<comment type="function">
    <text evidence="14 18">Subunits I and II form the functional core of the enzyme complex. Electrons originating in cytochrome c are transferred via heme a and Cu(A) to the binuclear center formed by heme a3 and Cu(B).</text>
</comment>
<comment type="similarity">
    <text evidence="2 17">Belongs to the cytochrome c oxidase subunit 2 family.</text>
</comment>
<evidence type="ECO:0000256" key="15">
    <source>
        <dbReference type="ARBA" id="ARBA00047816"/>
    </source>
</evidence>
<dbReference type="Gene3D" id="2.60.40.420">
    <property type="entry name" value="Cupredoxins - blue copper proteins"/>
    <property type="match status" value="1"/>
</dbReference>
<dbReference type="InterPro" id="IPR009056">
    <property type="entry name" value="Cyt_c-like_dom"/>
</dbReference>
<dbReference type="PANTHER" id="PTHR22888">
    <property type="entry name" value="CYTOCHROME C OXIDASE, SUBUNIT II"/>
    <property type="match status" value="1"/>
</dbReference>
<comment type="catalytic activity">
    <reaction evidence="15 18">
        <text>4 Fe(II)-[cytochrome c] + O2 + 8 H(+)(in) = 4 Fe(III)-[cytochrome c] + 2 H2O + 4 H(+)(out)</text>
        <dbReference type="Rhea" id="RHEA:11436"/>
        <dbReference type="Rhea" id="RHEA-COMP:10350"/>
        <dbReference type="Rhea" id="RHEA-COMP:14399"/>
        <dbReference type="ChEBI" id="CHEBI:15377"/>
        <dbReference type="ChEBI" id="CHEBI:15378"/>
        <dbReference type="ChEBI" id="CHEBI:15379"/>
        <dbReference type="ChEBI" id="CHEBI:29033"/>
        <dbReference type="ChEBI" id="CHEBI:29034"/>
        <dbReference type="EC" id="7.1.1.9"/>
    </reaction>
</comment>
<evidence type="ECO:0000256" key="10">
    <source>
        <dbReference type="ARBA" id="ARBA00022989"/>
    </source>
</evidence>
<evidence type="ECO:0000256" key="19">
    <source>
        <dbReference type="SAM" id="Phobius"/>
    </source>
</evidence>
<keyword evidence="4 16" id="KW-0349">Heme</keyword>
<evidence type="ECO:0000256" key="12">
    <source>
        <dbReference type="ARBA" id="ARBA00023008"/>
    </source>
</evidence>
<dbReference type="Pfam" id="PF02790">
    <property type="entry name" value="COX2_TM"/>
    <property type="match status" value="1"/>
</dbReference>
<dbReference type="OrthoDB" id="9781261at2"/>
<feature type="signal peptide" evidence="20">
    <location>
        <begin position="1"/>
        <end position="25"/>
    </location>
</feature>
<feature type="domain" description="Cytochrome oxidase subunit II copper A binding" evidence="21">
    <location>
        <begin position="121"/>
        <end position="263"/>
    </location>
</feature>
<dbReference type="Proteomes" id="UP000199758">
    <property type="component" value="Unassembled WGS sequence"/>
</dbReference>
<dbReference type="SUPFAM" id="SSF46626">
    <property type="entry name" value="Cytochrome c"/>
    <property type="match status" value="1"/>
</dbReference>
<evidence type="ECO:0000256" key="13">
    <source>
        <dbReference type="ARBA" id="ARBA00023136"/>
    </source>
</evidence>
<keyword evidence="5 17" id="KW-0679">Respiratory chain</keyword>
<dbReference type="PROSITE" id="PS50857">
    <property type="entry name" value="COX2_CUA"/>
    <property type="match status" value="1"/>
</dbReference>
<evidence type="ECO:0000256" key="16">
    <source>
        <dbReference type="PROSITE-ProRule" id="PRU00433"/>
    </source>
</evidence>
<keyword evidence="3 17" id="KW-0813">Transport</keyword>
<comment type="subcellular location">
    <subcellularLocation>
        <location evidence="17">Cell membrane</location>
        <topology evidence="17">Multi-pass membrane protein</topology>
    </subcellularLocation>
    <subcellularLocation>
        <location evidence="1">Membrane</location>
        <topology evidence="1">Multi-pass membrane protein</topology>
    </subcellularLocation>
</comment>
<dbReference type="EMBL" id="FQWZ01000003">
    <property type="protein sequence ID" value="SHG86240.1"/>
    <property type="molecule type" value="Genomic_DNA"/>
</dbReference>
<keyword evidence="25" id="KW-1185">Reference proteome</keyword>
<feature type="transmembrane region" description="Helical" evidence="19">
    <location>
        <begin position="92"/>
        <end position="114"/>
    </location>
</feature>
<evidence type="ECO:0000313" key="24">
    <source>
        <dbReference type="EMBL" id="SHG86240.1"/>
    </source>
</evidence>
<evidence type="ECO:0000256" key="8">
    <source>
        <dbReference type="ARBA" id="ARBA00022967"/>
    </source>
</evidence>
<dbReference type="GO" id="GO:0005886">
    <property type="term" value="C:plasma membrane"/>
    <property type="evidence" value="ECO:0007669"/>
    <property type="project" value="UniProtKB-SubCell"/>
</dbReference>
<evidence type="ECO:0000259" key="21">
    <source>
        <dbReference type="PROSITE" id="PS50857"/>
    </source>
</evidence>
<evidence type="ECO:0000256" key="20">
    <source>
        <dbReference type="SAM" id="SignalP"/>
    </source>
</evidence>
<dbReference type="PRINTS" id="PR01166">
    <property type="entry name" value="CYCOXIDASEII"/>
</dbReference>
<dbReference type="PROSITE" id="PS00078">
    <property type="entry name" value="COX2"/>
    <property type="match status" value="1"/>
</dbReference>
<organism evidence="24 25">
    <name type="scientific">Hydrocarboniphaga daqingensis</name>
    <dbReference type="NCBI Taxonomy" id="490188"/>
    <lineage>
        <taxon>Bacteria</taxon>
        <taxon>Pseudomonadati</taxon>
        <taxon>Pseudomonadota</taxon>
        <taxon>Gammaproteobacteria</taxon>
        <taxon>Nevskiales</taxon>
        <taxon>Nevskiaceae</taxon>
        <taxon>Hydrocarboniphaga</taxon>
    </lineage>
</organism>
<dbReference type="InterPro" id="IPR045187">
    <property type="entry name" value="CcO_II"/>
</dbReference>
<proteinExistence type="inferred from homology"/>
<evidence type="ECO:0000256" key="11">
    <source>
        <dbReference type="ARBA" id="ARBA00023004"/>
    </source>
</evidence>
<evidence type="ECO:0000256" key="14">
    <source>
        <dbReference type="ARBA" id="ARBA00024688"/>
    </source>
</evidence>
<dbReference type="PANTHER" id="PTHR22888:SF9">
    <property type="entry name" value="CYTOCHROME C OXIDASE SUBUNIT 2"/>
    <property type="match status" value="1"/>
</dbReference>
<dbReference type="GO" id="GO:0005507">
    <property type="term" value="F:copper ion binding"/>
    <property type="evidence" value="ECO:0007669"/>
    <property type="project" value="InterPro"/>
</dbReference>
<evidence type="ECO:0000256" key="6">
    <source>
        <dbReference type="ARBA" id="ARBA00022692"/>
    </source>
</evidence>
<dbReference type="GO" id="GO:0004129">
    <property type="term" value="F:cytochrome-c oxidase activity"/>
    <property type="evidence" value="ECO:0007669"/>
    <property type="project" value="UniProtKB-EC"/>
</dbReference>
<feature type="domain" description="Cytochrome c" evidence="23">
    <location>
        <begin position="321"/>
        <end position="398"/>
    </location>
</feature>
<name>A0A1M5N9Q1_9GAMM</name>
<evidence type="ECO:0000256" key="9">
    <source>
        <dbReference type="ARBA" id="ARBA00022982"/>
    </source>
</evidence>
<dbReference type="SUPFAM" id="SSF81464">
    <property type="entry name" value="Cytochrome c oxidase subunit II-like, transmembrane region"/>
    <property type="match status" value="1"/>
</dbReference>
<keyword evidence="7 16" id="KW-0479">Metal-binding</keyword>
<dbReference type="InterPro" id="IPR001505">
    <property type="entry name" value="Copper_CuA"/>
</dbReference>
<evidence type="ECO:0000259" key="23">
    <source>
        <dbReference type="PROSITE" id="PS51007"/>
    </source>
</evidence>
<dbReference type="GO" id="GO:0020037">
    <property type="term" value="F:heme binding"/>
    <property type="evidence" value="ECO:0007669"/>
    <property type="project" value="InterPro"/>
</dbReference>
<dbReference type="PROSITE" id="PS50999">
    <property type="entry name" value="COX2_TM"/>
    <property type="match status" value="1"/>
</dbReference>
<evidence type="ECO:0000259" key="22">
    <source>
        <dbReference type="PROSITE" id="PS50999"/>
    </source>
</evidence>
<keyword evidence="8" id="KW-1278">Translocase</keyword>
<dbReference type="PROSITE" id="PS51007">
    <property type="entry name" value="CYTC"/>
    <property type="match status" value="1"/>
</dbReference>
<dbReference type="Pfam" id="PF00116">
    <property type="entry name" value="COX2"/>
    <property type="match status" value="1"/>
</dbReference>
<dbReference type="InterPro" id="IPR008972">
    <property type="entry name" value="Cupredoxin"/>
</dbReference>
<protein>
    <recommendedName>
        <fullName evidence="18">Cytochrome c oxidase subunit 2</fullName>
        <ecNumber evidence="18">7.1.1.9</ecNumber>
    </recommendedName>
</protein>
<accession>A0A1M5N9Q1</accession>
<dbReference type="GO" id="GO:0016491">
    <property type="term" value="F:oxidoreductase activity"/>
    <property type="evidence" value="ECO:0007669"/>
    <property type="project" value="InterPro"/>
</dbReference>
<reference evidence="24 25" key="1">
    <citation type="submission" date="2016-11" db="EMBL/GenBank/DDBJ databases">
        <authorList>
            <person name="Jaros S."/>
            <person name="Januszkiewicz K."/>
            <person name="Wedrychowicz H."/>
        </authorList>
    </citation>
    <scope>NUCLEOTIDE SEQUENCE [LARGE SCALE GENOMIC DNA]</scope>
    <source>
        <strain evidence="24 25">CGMCC 1.7049</strain>
    </source>
</reference>
<feature type="domain" description="Cytochrome oxidase subunit II transmembrane region profile" evidence="22">
    <location>
        <begin position="25"/>
        <end position="120"/>
    </location>
</feature>
<evidence type="ECO:0000256" key="3">
    <source>
        <dbReference type="ARBA" id="ARBA00022448"/>
    </source>
</evidence>
<evidence type="ECO:0000256" key="17">
    <source>
        <dbReference type="RuleBase" id="RU000456"/>
    </source>
</evidence>
<keyword evidence="11 16" id="KW-0408">Iron</keyword>
<feature type="transmembrane region" description="Helical" evidence="19">
    <location>
        <begin position="49"/>
        <end position="71"/>
    </location>
</feature>
<dbReference type="InterPro" id="IPR036909">
    <property type="entry name" value="Cyt_c-like_dom_sf"/>
</dbReference>
<keyword evidence="12 18" id="KW-0186">Copper</keyword>
<dbReference type="InterPro" id="IPR036257">
    <property type="entry name" value="Cyt_c_oxidase_su2_TM_sf"/>
</dbReference>
<dbReference type="Gene3D" id="1.10.287.90">
    <property type="match status" value="1"/>
</dbReference>
<evidence type="ECO:0000256" key="1">
    <source>
        <dbReference type="ARBA" id="ARBA00004141"/>
    </source>
</evidence>
<keyword evidence="10 19" id="KW-1133">Transmembrane helix</keyword>
<dbReference type="GO" id="GO:0042773">
    <property type="term" value="P:ATP synthesis coupled electron transport"/>
    <property type="evidence" value="ECO:0007669"/>
    <property type="project" value="TreeGrafter"/>
</dbReference>
<sequence>MQKMLGLARFAALMSSLLASGSALAYTGAKWNLPEGVTEISHEVHGLHMMVFWICVVIGVVVFGAMFYSVFAHRKSKGAVAAKFHESTTVEIIWTAIPFFILVAMAIPAAATLVKMDDTRNADLSIKVTGYQWKWQYEYVGEDVSYFSTLAKTSNKARQLQSGVDVNTVDNYLVDVDNPLVLPVGKKIRFLITSNDVIHAWWVSQIAVKKDAIPGYINEVWTKIDEPGTFRGVCAELCGRDHGFMPIVVKALPEDEFKAWLAEKKGGGEQVAAAATTSVMPAAATMTDAAPAAEAPVEVAAVTPAPAAAAPAAAAGKSKEDLVAHGEKVYKGNCAACHQVTGAGMPPTFPALVGSKVATGPKAGAIAQVLKGKNMMPPFSQLSDDDIAGVLTYVASSWGNKGEIVQAADVAAARK</sequence>
<evidence type="ECO:0000313" key="25">
    <source>
        <dbReference type="Proteomes" id="UP000199758"/>
    </source>
</evidence>
<evidence type="ECO:0000256" key="7">
    <source>
        <dbReference type="ARBA" id="ARBA00022723"/>
    </source>
</evidence>
<dbReference type="NCBIfam" id="TIGR02866">
    <property type="entry name" value="CoxB"/>
    <property type="match status" value="1"/>
</dbReference>
<keyword evidence="13 19" id="KW-0472">Membrane</keyword>
<dbReference type="SUPFAM" id="SSF49503">
    <property type="entry name" value="Cupredoxins"/>
    <property type="match status" value="1"/>
</dbReference>
<dbReference type="InterPro" id="IPR002429">
    <property type="entry name" value="CcO_II-like_C"/>
</dbReference>
<evidence type="ECO:0000256" key="5">
    <source>
        <dbReference type="ARBA" id="ARBA00022660"/>
    </source>
</evidence>
<dbReference type="InterPro" id="IPR014222">
    <property type="entry name" value="Cyt_c_oxidase_su2"/>
</dbReference>
<feature type="chain" id="PRO_5012725561" description="Cytochrome c oxidase subunit 2" evidence="20">
    <location>
        <begin position="26"/>
        <end position="415"/>
    </location>
</feature>
<keyword evidence="6 17" id="KW-0812">Transmembrane</keyword>
<dbReference type="STRING" id="490188.SAMN04488068_1713"/>
<dbReference type="EC" id="7.1.1.9" evidence="18"/>
<keyword evidence="20" id="KW-0732">Signal</keyword>
<evidence type="ECO:0000256" key="4">
    <source>
        <dbReference type="ARBA" id="ARBA00022617"/>
    </source>
</evidence>
<evidence type="ECO:0000256" key="2">
    <source>
        <dbReference type="ARBA" id="ARBA00007866"/>
    </source>
</evidence>
<comment type="cofactor">
    <cofactor evidence="18">
        <name>Cu cation</name>
        <dbReference type="ChEBI" id="CHEBI:23378"/>
    </cofactor>
    <text evidence="18">Binds a copper A center.</text>
</comment>
<dbReference type="Pfam" id="PF13442">
    <property type="entry name" value="Cytochrome_CBB3"/>
    <property type="match status" value="1"/>
</dbReference>